<dbReference type="PANTHER" id="PTHR12895:SF9">
    <property type="entry name" value="DYMECLIN"/>
    <property type="match status" value="1"/>
</dbReference>
<dbReference type="GO" id="GO:0005794">
    <property type="term" value="C:Golgi apparatus"/>
    <property type="evidence" value="ECO:0007669"/>
    <property type="project" value="TreeGrafter"/>
</dbReference>
<dbReference type="GO" id="GO:0007030">
    <property type="term" value="P:Golgi organization"/>
    <property type="evidence" value="ECO:0007669"/>
    <property type="project" value="TreeGrafter"/>
</dbReference>
<evidence type="ECO:0000256" key="5">
    <source>
        <dbReference type="SAM" id="MobiDB-lite"/>
    </source>
</evidence>
<feature type="compositionally biased region" description="Polar residues" evidence="5">
    <location>
        <begin position="33"/>
        <end position="55"/>
    </location>
</feature>
<comment type="similarity">
    <text evidence="1">Belongs to the dymeclin family.</text>
</comment>
<sequence length="798" mass="90273">MNNAVYLNLSAIEKRIAYFNLDQSRRPDKRTTEAPSQARQTRLTMGSVPSTPRNSGAFSQDTAEYLIGTFVGAESFPLSSEFWQKLLELPFNFQWPAHRVHEACELLAKNNYRTKHLAKILFHLACYLQESMSASGVPPLVYEKAVNAVYITSVFLKHFIESAQGDNLELHLSLDENEAIPKDILRDQTIESLVMQNVLSFIVSVDVSPNTYLLHLELLNFMLIAMSTQLLCGPSPGPNDMNPFLDAAMAQDSSLVNSFVRKLLLNYITRPNIPFSRASYSVFNEGSQSSVLQRVGSAAANLVLLPVSYLISSRSEGSKSPLADSSLHVLLVLIHYHKCVVSKDYTGNENNKMAASDALHKELTYFSDNPYCKALEHATDFELDRVDVEGNAHSGPHVKLPFASLFDTLGICLADETAVLLLYSLLQGNSSFLEYVLVRTDLDTLLMPILEALYNASSKTANQIYMLLIVLLILSQDSSFNASIHKLILPGVPWYKERLLHQTSLGSLMVIILIRTVQYNLSKLRDVYLHTTCLATLANMAPHVHRLSAYASQRLVGLFDMLSRKYNKLAELRDNKHRIGNGNSFDGNGLVEDMSTELQIYTDFLRLVLEILNAILTYALPRNPEVVYAIMHRQEVFQPFKNHPRFNELLENLYTVLDFFNSRMDAQREDGDWSVDEVLQVIIVNCRSWRGEGMKMFTQLRFTYEQESHPEEFFIPYVWQLVLSRWYGFCIFLSAYSKRQLELISPSGSLKFVGVFAFSGFTFNTEAINLFPIDLPAEKLEGDEEVGITVQNGEFEKP</sequence>
<gene>
    <name evidence="6" type="ORF">G2W53_039070</name>
</gene>
<comment type="caution">
    <text evidence="6">The sequence shown here is derived from an EMBL/GenBank/DDBJ whole genome shotgun (WGS) entry which is preliminary data.</text>
</comment>
<keyword evidence="3" id="KW-0519">Myristate</keyword>
<dbReference type="AlphaFoldDB" id="A0A834T0S0"/>
<dbReference type="Pfam" id="PF09742">
    <property type="entry name" value="Dymeclin"/>
    <property type="match status" value="1"/>
</dbReference>
<evidence type="ECO:0000256" key="1">
    <source>
        <dbReference type="ARBA" id="ARBA00010603"/>
    </source>
</evidence>
<reference evidence="6" key="1">
    <citation type="submission" date="2020-09" db="EMBL/GenBank/DDBJ databases">
        <title>Genome-Enabled Discovery of Anthraquinone Biosynthesis in Senna tora.</title>
        <authorList>
            <person name="Kang S.-H."/>
            <person name="Pandey R.P."/>
            <person name="Lee C.-M."/>
            <person name="Sim J.-S."/>
            <person name="Jeong J.-T."/>
            <person name="Choi B.-S."/>
            <person name="Jung M."/>
            <person name="Ginzburg D."/>
            <person name="Zhao K."/>
            <person name="Won S.Y."/>
            <person name="Oh T.-J."/>
            <person name="Yu Y."/>
            <person name="Kim N.-H."/>
            <person name="Lee O.R."/>
            <person name="Lee T.-H."/>
            <person name="Bashyal P."/>
            <person name="Kim T.-S."/>
            <person name="Lee W.-H."/>
            <person name="Kawkins C."/>
            <person name="Kim C.-K."/>
            <person name="Kim J.S."/>
            <person name="Ahn B.O."/>
            <person name="Rhee S.Y."/>
            <person name="Sohng J.K."/>
        </authorList>
    </citation>
    <scope>NUCLEOTIDE SEQUENCE</scope>
    <source>
        <tissue evidence="6">Leaf</tissue>
    </source>
</reference>
<keyword evidence="4" id="KW-0449">Lipoprotein</keyword>
<dbReference type="EMBL" id="JAAIUW010000012">
    <property type="protein sequence ID" value="KAF7806909.1"/>
    <property type="molecule type" value="Genomic_DNA"/>
</dbReference>
<evidence type="ECO:0000256" key="3">
    <source>
        <dbReference type="ARBA" id="ARBA00022707"/>
    </source>
</evidence>
<keyword evidence="7" id="KW-1185">Reference proteome</keyword>
<organism evidence="6 7">
    <name type="scientific">Senna tora</name>
    <dbReference type="NCBI Taxonomy" id="362788"/>
    <lineage>
        <taxon>Eukaryota</taxon>
        <taxon>Viridiplantae</taxon>
        <taxon>Streptophyta</taxon>
        <taxon>Embryophyta</taxon>
        <taxon>Tracheophyta</taxon>
        <taxon>Spermatophyta</taxon>
        <taxon>Magnoliopsida</taxon>
        <taxon>eudicotyledons</taxon>
        <taxon>Gunneridae</taxon>
        <taxon>Pentapetalae</taxon>
        <taxon>rosids</taxon>
        <taxon>fabids</taxon>
        <taxon>Fabales</taxon>
        <taxon>Fabaceae</taxon>
        <taxon>Caesalpinioideae</taxon>
        <taxon>Cassia clade</taxon>
        <taxon>Senna</taxon>
    </lineage>
</organism>
<dbReference type="Proteomes" id="UP000634136">
    <property type="component" value="Unassembled WGS sequence"/>
</dbReference>
<evidence type="ECO:0000256" key="4">
    <source>
        <dbReference type="ARBA" id="ARBA00023288"/>
    </source>
</evidence>
<evidence type="ECO:0000256" key="2">
    <source>
        <dbReference type="ARBA" id="ARBA00015736"/>
    </source>
</evidence>
<accession>A0A834T0S0</accession>
<name>A0A834T0S0_9FABA</name>
<evidence type="ECO:0000313" key="7">
    <source>
        <dbReference type="Proteomes" id="UP000634136"/>
    </source>
</evidence>
<proteinExistence type="inferred from homology"/>
<protein>
    <recommendedName>
        <fullName evidence="2">Dymeclin</fullName>
    </recommendedName>
</protein>
<evidence type="ECO:0000313" key="6">
    <source>
        <dbReference type="EMBL" id="KAF7806909.1"/>
    </source>
</evidence>
<dbReference type="OrthoDB" id="10253409at2759"/>
<dbReference type="InterPro" id="IPR019142">
    <property type="entry name" value="Dymeclin"/>
</dbReference>
<feature type="region of interest" description="Disordered" evidence="5">
    <location>
        <begin position="24"/>
        <end position="55"/>
    </location>
</feature>
<dbReference type="PANTHER" id="PTHR12895">
    <property type="entry name" value="DYMECLIN"/>
    <property type="match status" value="1"/>
</dbReference>